<sequence length="487" mass="56387">MSKTNGTFSANLPVVVKESIDLTDKEKRIFDRLLEVLHHFKLETKLRVAGGWVCDKLLGKECYDIDIALDDMLGRDFCEKVNEYLTSTGEEAQGVGVIQSNPDQSKHLETARMRLFDVWIDFVNLRSEDYAENSRIPTMQFGSAEQDAYRRDLTINSLFYNINTSSVEDFTGRGLNDLKSGKIVTPLPPKETFLDDPLRVLRAIRFSARFEFEMVEELKVAAADNDVKSAIADKISRERISHEIDLMNMIGFVLDTWMLHGDMHEVGCTFSDEQRRLYLYASLFIPLRKTVYINNKKKTVPVVNYIFRNSLKLKASDTDDVMRLHYAVEKFLSLIPFVLCNEDMQIGEISWETDIIDVHLSLRLRILLGLLLREIKDFWRTALMFSALLHNNDSSVDVIEVELDKRRQVFMKVEQEILKLGLEKVWEVKPLINGKDIMKILELEKGGPVVSEWQRKLLQWQLAYPSGTVEECVEWMTRQTQLKRART</sequence>
<accession>A0ACB9BWC9</accession>
<gene>
    <name evidence="1" type="ORF">L1987_66096</name>
</gene>
<name>A0ACB9BWC9_9ASTR</name>
<organism evidence="1 2">
    <name type="scientific">Smallanthus sonchifolius</name>
    <dbReference type="NCBI Taxonomy" id="185202"/>
    <lineage>
        <taxon>Eukaryota</taxon>
        <taxon>Viridiplantae</taxon>
        <taxon>Streptophyta</taxon>
        <taxon>Embryophyta</taxon>
        <taxon>Tracheophyta</taxon>
        <taxon>Spermatophyta</taxon>
        <taxon>Magnoliopsida</taxon>
        <taxon>eudicotyledons</taxon>
        <taxon>Gunneridae</taxon>
        <taxon>Pentapetalae</taxon>
        <taxon>asterids</taxon>
        <taxon>campanulids</taxon>
        <taxon>Asterales</taxon>
        <taxon>Asteraceae</taxon>
        <taxon>Asteroideae</taxon>
        <taxon>Heliantheae alliance</taxon>
        <taxon>Millerieae</taxon>
        <taxon>Smallanthus</taxon>
    </lineage>
</organism>
<reference evidence="1 2" key="2">
    <citation type="journal article" date="2022" name="Mol. Ecol. Resour.">
        <title>The genomes of chicory, endive, great burdock and yacon provide insights into Asteraceae paleo-polyploidization history and plant inulin production.</title>
        <authorList>
            <person name="Fan W."/>
            <person name="Wang S."/>
            <person name="Wang H."/>
            <person name="Wang A."/>
            <person name="Jiang F."/>
            <person name="Liu H."/>
            <person name="Zhao H."/>
            <person name="Xu D."/>
            <person name="Zhang Y."/>
        </authorList>
    </citation>
    <scope>NUCLEOTIDE SEQUENCE [LARGE SCALE GENOMIC DNA]</scope>
    <source>
        <strain evidence="2">cv. Yunnan</strain>
        <tissue evidence="1">Leaves</tissue>
    </source>
</reference>
<reference evidence="2" key="1">
    <citation type="journal article" date="2022" name="Mol. Ecol. Resour.">
        <title>The genomes of chicory, endive, great burdock and yacon provide insights into Asteraceae palaeo-polyploidization history and plant inulin production.</title>
        <authorList>
            <person name="Fan W."/>
            <person name="Wang S."/>
            <person name="Wang H."/>
            <person name="Wang A."/>
            <person name="Jiang F."/>
            <person name="Liu H."/>
            <person name="Zhao H."/>
            <person name="Xu D."/>
            <person name="Zhang Y."/>
        </authorList>
    </citation>
    <scope>NUCLEOTIDE SEQUENCE [LARGE SCALE GENOMIC DNA]</scope>
    <source>
        <strain evidence="2">cv. Yunnan</strain>
    </source>
</reference>
<dbReference type="Proteomes" id="UP001056120">
    <property type="component" value="Linkage Group LG22"/>
</dbReference>
<dbReference type="EMBL" id="CM042039">
    <property type="protein sequence ID" value="KAI3726299.1"/>
    <property type="molecule type" value="Genomic_DNA"/>
</dbReference>
<protein>
    <submittedName>
        <fullName evidence="1">Uncharacterized protein</fullName>
    </submittedName>
</protein>
<comment type="caution">
    <text evidence="1">The sequence shown here is derived from an EMBL/GenBank/DDBJ whole genome shotgun (WGS) entry which is preliminary data.</text>
</comment>
<proteinExistence type="predicted"/>
<evidence type="ECO:0000313" key="2">
    <source>
        <dbReference type="Proteomes" id="UP001056120"/>
    </source>
</evidence>
<keyword evidence="2" id="KW-1185">Reference proteome</keyword>
<evidence type="ECO:0000313" key="1">
    <source>
        <dbReference type="EMBL" id="KAI3726299.1"/>
    </source>
</evidence>